<dbReference type="InterPro" id="IPR016923">
    <property type="entry name" value="UCP029509"/>
</dbReference>
<keyword evidence="4" id="KW-1185">Reference proteome</keyword>
<feature type="transmembrane region" description="Helical" evidence="1">
    <location>
        <begin position="86"/>
        <end position="105"/>
    </location>
</feature>
<dbReference type="RefSeq" id="WP_065728131.1">
    <property type="nucleotide sequence ID" value="NZ_CP016428.1"/>
</dbReference>
<dbReference type="Pfam" id="PF09990">
    <property type="entry name" value="DUF2231"/>
    <property type="match status" value="1"/>
</dbReference>
<feature type="transmembrane region" description="Helical" evidence="1">
    <location>
        <begin position="50"/>
        <end position="74"/>
    </location>
</feature>
<dbReference type="OrthoDB" id="2873672at2"/>
<feature type="transmembrane region" description="Helical" evidence="1">
    <location>
        <begin position="117"/>
        <end position="140"/>
    </location>
</feature>
<dbReference type="PIRSF" id="PIRSF029509">
    <property type="entry name" value="UCP029509"/>
    <property type="match status" value="1"/>
</dbReference>
<accession>A0A1B1UDM5</accession>
<dbReference type="KEGG" id="bic:LMTR13_12415"/>
<dbReference type="EMBL" id="CP016428">
    <property type="protein sequence ID" value="ANW00858.1"/>
    <property type="molecule type" value="Genomic_DNA"/>
</dbReference>
<gene>
    <name evidence="3" type="ORF">LMTR13_12415</name>
</gene>
<keyword evidence="1" id="KW-0812">Transmembrane</keyword>
<organism evidence="3 4">
    <name type="scientific">Bradyrhizobium icense</name>
    <dbReference type="NCBI Taxonomy" id="1274631"/>
    <lineage>
        <taxon>Bacteria</taxon>
        <taxon>Pseudomonadati</taxon>
        <taxon>Pseudomonadota</taxon>
        <taxon>Alphaproteobacteria</taxon>
        <taxon>Hyphomicrobiales</taxon>
        <taxon>Nitrobacteraceae</taxon>
        <taxon>Bradyrhizobium</taxon>
    </lineage>
</organism>
<sequence>MTHVHTPATAAIAGQPIHSMLAQFPNVCFTLTLLTDIAYWRTSHLMWQEFSSWLLLAGLVFGALALIAGLIDFLFRSTVRAPAPAWPHAVGGVVVLALAFLNSLVHAGDGWTAVVPWGLILSVATVIVMVVSDWLGRALVFRYGVGVRRHD</sequence>
<name>A0A1B1UDM5_9BRAD</name>
<feature type="domain" description="DUF2231" evidence="2">
    <location>
        <begin position="14"/>
        <end position="148"/>
    </location>
</feature>
<proteinExistence type="predicted"/>
<dbReference type="Proteomes" id="UP000092839">
    <property type="component" value="Chromosome"/>
</dbReference>
<reference evidence="3 4" key="1">
    <citation type="submission" date="2016-07" db="EMBL/GenBank/DDBJ databases">
        <title>Complete genome sequence of Bradyrhizobium icense LMTR 13T, a potential inoculant strain isolated from lima bean (Phaseolus lunatus) in Peru.</title>
        <authorList>
            <person name="Ormeno-Orrillo E."/>
            <person name="Duran D."/>
            <person name="Rogel M.A."/>
            <person name="Rey L."/>
            <person name="Imperial J."/>
            <person name="Ruiz-Argueso T."/>
            <person name="Martinez-Romero E."/>
        </authorList>
    </citation>
    <scope>NUCLEOTIDE SEQUENCE [LARGE SCALE GENOMIC DNA]</scope>
    <source>
        <strain evidence="3 4">LMTR 13</strain>
    </source>
</reference>
<evidence type="ECO:0000256" key="1">
    <source>
        <dbReference type="SAM" id="Phobius"/>
    </source>
</evidence>
<dbReference type="STRING" id="1274631.LMTR13_12415"/>
<dbReference type="InterPro" id="IPR019251">
    <property type="entry name" value="DUF2231_TM"/>
</dbReference>
<evidence type="ECO:0000313" key="3">
    <source>
        <dbReference type="EMBL" id="ANW00858.1"/>
    </source>
</evidence>
<dbReference type="AlphaFoldDB" id="A0A1B1UDM5"/>
<protein>
    <recommendedName>
        <fullName evidence="2">DUF2231 domain-containing protein</fullName>
    </recommendedName>
</protein>
<keyword evidence="1" id="KW-1133">Transmembrane helix</keyword>
<evidence type="ECO:0000313" key="4">
    <source>
        <dbReference type="Proteomes" id="UP000092839"/>
    </source>
</evidence>
<evidence type="ECO:0000259" key="2">
    <source>
        <dbReference type="Pfam" id="PF09990"/>
    </source>
</evidence>
<keyword evidence="1" id="KW-0472">Membrane</keyword>